<reference evidence="2 3" key="1">
    <citation type="submission" date="2019-11" db="EMBL/GenBank/DDBJ databases">
        <title>P. haliotis isolates from Z. marina roots.</title>
        <authorList>
            <person name="Cohen M."/>
            <person name="Jospin G."/>
            <person name="Eisen J.A."/>
            <person name="Coil D.A."/>
        </authorList>
    </citation>
    <scope>NUCLEOTIDE SEQUENCE [LARGE SCALE GENOMIC DNA]</scope>
    <source>
        <strain evidence="2 3">UCD-MCMsp1aY</strain>
    </source>
</reference>
<dbReference type="SMART" id="SM00100">
    <property type="entry name" value="cNMP"/>
    <property type="match status" value="1"/>
</dbReference>
<dbReference type="Pfam" id="PF00027">
    <property type="entry name" value="cNMP_binding"/>
    <property type="match status" value="1"/>
</dbReference>
<keyword evidence="3" id="KW-1185">Reference proteome</keyword>
<dbReference type="OrthoDB" id="6881322at2"/>
<evidence type="ECO:0000259" key="1">
    <source>
        <dbReference type="PROSITE" id="PS50042"/>
    </source>
</evidence>
<comment type="caution">
    <text evidence="2">The sequence shown here is derived from an EMBL/GenBank/DDBJ whole genome shotgun (WGS) entry which is preliminary data.</text>
</comment>
<dbReference type="Proteomes" id="UP000439994">
    <property type="component" value="Unassembled WGS sequence"/>
</dbReference>
<dbReference type="RefSeq" id="WP_155695671.1">
    <property type="nucleotide sequence ID" value="NZ_WOCD01000003.1"/>
</dbReference>
<feature type="domain" description="Cyclic nucleotide-binding" evidence="1">
    <location>
        <begin position="17"/>
        <end position="137"/>
    </location>
</feature>
<dbReference type="PANTHER" id="PTHR23011">
    <property type="entry name" value="CYCLIC NUCLEOTIDE-BINDING DOMAIN CONTAINING PROTEIN"/>
    <property type="match status" value="1"/>
</dbReference>
<dbReference type="SUPFAM" id="SSF51206">
    <property type="entry name" value="cAMP-binding domain-like"/>
    <property type="match status" value="1"/>
</dbReference>
<dbReference type="PANTHER" id="PTHR23011:SF28">
    <property type="entry name" value="CYCLIC NUCLEOTIDE-BINDING DOMAIN CONTAINING PROTEIN"/>
    <property type="match status" value="1"/>
</dbReference>
<proteinExistence type="predicted"/>
<accession>A0A6N8FAI8</accession>
<organism evidence="2 3">
    <name type="scientific">Psychrosphaera haliotis</name>
    <dbReference type="NCBI Taxonomy" id="555083"/>
    <lineage>
        <taxon>Bacteria</taxon>
        <taxon>Pseudomonadati</taxon>
        <taxon>Pseudomonadota</taxon>
        <taxon>Gammaproteobacteria</taxon>
        <taxon>Alteromonadales</taxon>
        <taxon>Pseudoalteromonadaceae</taxon>
        <taxon>Psychrosphaera</taxon>
    </lineage>
</organism>
<dbReference type="InterPro" id="IPR014710">
    <property type="entry name" value="RmlC-like_jellyroll"/>
</dbReference>
<name>A0A6N8FAI8_9GAMM</name>
<dbReference type="AlphaFoldDB" id="A0A6N8FAI8"/>
<dbReference type="EMBL" id="WOCD01000003">
    <property type="protein sequence ID" value="MUH72499.1"/>
    <property type="molecule type" value="Genomic_DNA"/>
</dbReference>
<evidence type="ECO:0000313" key="2">
    <source>
        <dbReference type="EMBL" id="MUH72499.1"/>
    </source>
</evidence>
<protein>
    <submittedName>
        <fullName evidence="2">Cyclic nucleotide-binding domain-containing protein</fullName>
    </submittedName>
</protein>
<dbReference type="InterPro" id="IPR000595">
    <property type="entry name" value="cNMP-bd_dom"/>
</dbReference>
<dbReference type="PROSITE" id="PS50042">
    <property type="entry name" value="CNMP_BINDING_3"/>
    <property type="match status" value="1"/>
</dbReference>
<dbReference type="Gene3D" id="2.60.120.10">
    <property type="entry name" value="Jelly Rolls"/>
    <property type="match status" value="1"/>
</dbReference>
<evidence type="ECO:0000313" key="3">
    <source>
        <dbReference type="Proteomes" id="UP000439994"/>
    </source>
</evidence>
<gene>
    <name evidence="2" type="ORF">GNP35_08375</name>
</gene>
<dbReference type="InterPro" id="IPR018490">
    <property type="entry name" value="cNMP-bd_dom_sf"/>
</dbReference>
<dbReference type="CDD" id="cd00038">
    <property type="entry name" value="CAP_ED"/>
    <property type="match status" value="1"/>
</dbReference>
<sequence>MTVSTSELFELLKASNDFSELSAEVLLELAKSLRLETVPGGTKFIKEGSDADSLFLLVSGRLRVSRTIHDGNKLMYNEVLPGDCIGETSMILRQARTADISATRESVVAILDYPQYEELVKQFPVELNRAFSNAIYRHLRHERQVDKRRRAQSFYILPIHDSIDVNAFSDNLYIALSEYGKCQVLDGHYFEDVESHGRELDQIESINDYIVFKGAPTFDDKQKANFEHADQLVLVADGSLSTELSPIENSLLEHPNFLLMRRHLALVFQIKLPFQPIAYYGIKNAMQNVFILLNTVN</sequence>